<accession>A0A6J2K9X4</accession>
<dbReference type="Pfam" id="PF04117">
    <property type="entry name" value="Mpv17_PMP22"/>
    <property type="match status" value="1"/>
</dbReference>
<dbReference type="GO" id="GO:0005739">
    <property type="term" value="C:mitochondrion"/>
    <property type="evidence" value="ECO:0007669"/>
    <property type="project" value="TreeGrafter"/>
</dbReference>
<dbReference type="InterPro" id="IPR007248">
    <property type="entry name" value="Mpv17_PMP22"/>
</dbReference>
<keyword evidence="4 7" id="KW-1133">Transmembrane helix</keyword>
<comment type="subcellular location">
    <subcellularLocation>
        <location evidence="1">Membrane</location>
        <topology evidence="1">Multi-pass membrane protein</topology>
    </subcellularLocation>
</comment>
<name>A0A6J2K9X4_BOMMA</name>
<feature type="transmembrane region" description="Helical" evidence="7">
    <location>
        <begin position="91"/>
        <end position="113"/>
    </location>
</feature>
<dbReference type="GeneID" id="114249384"/>
<reference evidence="9" key="1">
    <citation type="submission" date="2025-08" db="UniProtKB">
        <authorList>
            <consortium name="RefSeq"/>
        </authorList>
    </citation>
    <scope>IDENTIFICATION</scope>
    <source>
        <tissue evidence="9">Silk gland</tissue>
    </source>
</reference>
<protein>
    <recommendedName>
        <fullName evidence="6">Mitochondrial inner membrane protein Mpv17</fullName>
    </recommendedName>
</protein>
<gene>
    <name evidence="9" type="primary">LOC114249384</name>
</gene>
<feature type="transmembrane region" description="Helical" evidence="7">
    <location>
        <begin position="153"/>
        <end position="173"/>
    </location>
</feature>
<organism evidence="8 9">
    <name type="scientific">Bombyx mandarina</name>
    <name type="common">Wild silk moth</name>
    <name type="synonym">Wild silkworm</name>
    <dbReference type="NCBI Taxonomy" id="7092"/>
    <lineage>
        <taxon>Eukaryota</taxon>
        <taxon>Metazoa</taxon>
        <taxon>Ecdysozoa</taxon>
        <taxon>Arthropoda</taxon>
        <taxon>Hexapoda</taxon>
        <taxon>Insecta</taxon>
        <taxon>Pterygota</taxon>
        <taxon>Neoptera</taxon>
        <taxon>Endopterygota</taxon>
        <taxon>Lepidoptera</taxon>
        <taxon>Glossata</taxon>
        <taxon>Ditrysia</taxon>
        <taxon>Bombycoidea</taxon>
        <taxon>Bombycidae</taxon>
        <taxon>Bombycinae</taxon>
        <taxon>Bombyx</taxon>
    </lineage>
</organism>
<evidence type="ECO:0000313" key="8">
    <source>
        <dbReference type="Proteomes" id="UP000504629"/>
    </source>
</evidence>
<evidence type="ECO:0000256" key="2">
    <source>
        <dbReference type="ARBA" id="ARBA00006824"/>
    </source>
</evidence>
<dbReference type="CTD" id="4358"/>
<evidence type="ECO:0000256" key="3">
    <source>
        <dbReference type="ARBA" id="ARBA00022692"/>
    </source>
</evidence>
<dbReference type="Proteomes" id="UP000504629">
    <property type="component" value="Unplaced"/>
</dbReference>
<evidence type="ECO:0000256" key="5">
    <source>
        <dbReference type="ARBA" id="ARBA00023136"/>
    </source>
</evidence>
<dbReference type="GO" id="GO:0016020">
    <property type="term" value="C:membrane"/>
    <property type="evidence" value="ECO:0007669"/>
    <property type="project" value="UniProtKB-SubCell"/>
</dbReference>
<evidence type="ECO:0000256" key="1">
    <source>
        <dbReference type="ARBA" id="ARBA00004141"/>
    </source>
</evidence>
<evidence type="ECO:0000256" key="6">
    <source>
        <dbReference type="ARBA" id="ARBA00049743"/>
    </source>
</evidence>
<dbReference type="GO" id="GO:1901858">
    <property type="term" value="P:regulation of mitochondrial DNA metabolic process"/>
    <property type="evidence" value="ECO:0007669"/>
    <property type="project" value="TreeGrafter"/>
</dbReference>
<dbReference type="OrthoDB" id="430207at2759"/>
<dbReference type="KEGG" id="bman:114249384"/>
<keyword evidence="5 7" id="KW-0472">Membrane</keyword>
<keyword evidence="3 7" id="KW-0812">Transmembrane</keyword>
<keyword evidence="8" id="KW-1185">Reference proteome</keyword>
<sequence length="184" mass="21729">MTYRFFKYYQDFLRRRPYLVQAIQTGGLMATGDVISQVIIEKTYWRDTDIQRTLKFGSIGFFIGGPALRTWYGVLNKYVGSQGKIVAIKKVFLDQFLFAPSFLCILLISVAALQRKTWDIIKVDLKSNYFDVLTTNYYIWPWVQILNFYYVPLHYQVLVVQIVALFWNTYLSWKTNKQIALKNL</sequence>
<dbReference type="PANTHER" id="PTHR11266:SF17">
    <property type="entry name" value="PROTEIN MPV17"/>
    <property type="match status" value="1"/>
</dbReference>
<dbReference type="PANTHER" id="PTHR11266">
    <property type="entry name" value="PEROXISOMAL MEMBRANE PROTEIN 2, PXMP2 MPV17"/>
    <property type="match status" value="1"/>
</dbReference>
<dbReference type="AlphaFoldDB" id="A0A6J2K9X4"/>
<comment type="similarity">
    <text evidence="2 7">Belongs to the peroxisomal membrane protein PXMP2/4 family.</text>
</comment>
<evidence type="ECO:0000256" key="4">
    <source>
        <dbReference type="ARBA" id="ARBA00022989"/>
    </source>
</evidence>
<evidence type="ECO:0000256" key="7">
    <source>
        <dbReference type="RuleBase" id="RU363053"/>
    </source>
</evidence>
<dbReference type="GO" id="GO:0015267">
    <property type="term" value="F:channel activity"/>
    <property type="evidence" value="ECO:0007669"/>
    <property type="project" value="TreeGrafter"/>
</dbReference>
<dbReference type="RefSeq" id="XP_028038730.1">
    <property type="nucleotide sequence ID" value="XM_028182929.1"/>
</dbReference>
<evidence type="ECO:0000313" key="9">
    <source>
        <dbReference type="RefSeq" id="XP_028038730.1"/>
    </source>
</evidence>
<proteinExistence type="inferred from homology"/>